<dbReference type="Proteomes" id="UP000027073">
    <property type="component" value="Unassembled WGS sequence"/>
</dbReference>
<dbReference type="PANTHER" id="PTHR24356:SF1">
    <property type="entry name" value="SERINE_THREONINE-PROTEIN KINASE GREATWALL"/>
    <property type="match status" value="1"/>
</dbReference>
<organism evidence="10 11">
    <name type="scientific">Pleurotus ostreatus (strain PC15)</name>
    <name type="common">Oyster mushroom</name>
    <dbReference type="NCBI Taxonomy" id="1137138"/>
    <lineage>
        <taxon>Eukaryota</taxon>
        <taxon>Fungi</taxon>
        <taxon>Dikarya</taxon>
        <taxon>Basidiomycota</taxon>
        <taxon>Agaricomycotina</taxon>
        <taxon>Agaricomycetes</taxon>
        <taxon>Agaricomycetidae</taxon>
        <taxon>Agaricales</taxon>
        <taxon>Pleurotineae</taxon>
        <taxon>Pleurotaceae</taxon>
        <taxon>Pleurotus</taxon>
    </lineage>
</organism>
<dbReference type="InterPro" id="IPR008271">
    <property type="entry name" value="Ser/Thr_kinase_AS"/>
</dbReference>
<keyword evidence="5" id="KW-0418">Kinase</keyword>
<dbReference type="HOGENOM" id="CLU_547595_0_0_1"/>
<keyword evidence="2" id="KW-0723">Serine/threonine-protein kinase</keyword>
<dbReference type="EMBL" id="KL198004">
    <property type="protein sequence ID" value="KDQ32791.1"/>
    <property type="molecule type" value="Genomic_DNA"/>
</dbReference>
<proteinExistence type="predicted"/>
<evidence type="ECO:0000256" key="4">
    <source>
        <dbReference type="ARBA" id="ARBA00022741"/>
    </source>
</evidence>
<gene>
    <name evidence="10" type="ORF">PLEOSDRAFT_153544</name>
</gene>
<sequence length="498" mass="56476">MEFLNCDDYLLQSCFYPNPELCQLLAEKMEEIQRLALGSFADIAYEQKMKSFADEAPAQMMKQHKSPFDSRANVPVARSGKAQLRLRLGDSDDSSTGSSTVGYCEPLPSLAPILYPTQNSKPFNHPGCFMYYHTIASTTSSETIIARETLSPQDGRVVCMKVFRKKYLLERNLVAYPIRELLAYKQLAYAPKHDGDSFVMKLEGCMQDRNRLFFAMQLMQCDLSNVLRGEAPHRPIQAQRWIAQISMGIAAIHAAGLIHRDIKPANILLDTQDNVKITDFGSSYIDANGHPVNPNTSYSHHVAGTRGYMAPEMIYCQGSPQKYGLQVDYWSLGCVAFQLEMGSPKSPFPTCKDLDRYLAWDSDLLVGRSYFSYAGMDDDVGTVIAGLLHPDPSHRYNVTDLLNQPYFHDIQGISYFVDIENKVLTTWFMPARARPSIPLHHDFDEYYHEALVPPELFQPQWESTDQGQRSGQYPFEYFGWVHPQGLWSHAQSPFHTNG</sequence>
<dbReference type="Gene3D" id="1.10.510.10">
    <property type="entry name" value="Transferase(Phosphotransferase) domain 1"/>
    <property type="match status" value="1"/>
</dbReference>
<dbReference type="EC" id="2.7.11.1" evidence="1"/>
<dbReference type="InParanoid" id="A0A067PA88"/>
<dbReference type="InterPro" id="IPR050236">
    <property type="entry name" value="Ser_Thr_kinase_AGC"/>
</dbReference>
<keyword evidence="3" id="KW-0808">Transferase</keyword>
<evidence type="ECO:0000256" key="3">
    <source>
        <dbReference type="ARBA" id="ARBA00022679"/>
    </source>
</evidence>
<evidence type="ECO:0000313" key="10">
    <source>
        <dbReference type="EMBL" id="KDQ32791.1"/>
    </source>
</evidence>
<dbReference type="OrthoDB" id="10252171at2759"/>
<dbReference type="Gene3D" id="3.30.200.20">
    <property type="entry name" value="Phosphorylase Kinase, domain 1"/>
    <property type="match status" value="1"/>
</dbReference>
<dbReference type="PROSITE" id="PS00108">
    <property type="entry name" value="PROTEIN_KINASE_ST"/>
    <property type="match status" value="1"/>
</dbReference>
<comment type="catalytic activity">
    <reaction evidence="7">
        <text>L-threonyl-[protein] + ATP = O-phospho-L-threonyl-[protein] + ADP + H(+)</text>
        <dbReference type="Rhea" id="RHEA:46608"/>
        <dbReference type="Rhea" id="RHEA-COMP:11060"/>
        <dbReference type="Rhea" id="RHEA-COMP:11605"/>
        <dbReference type="ChEBI" id="CHEBI:15378"/>
        <dbReference type="ChEBI" id="CHEBI:30013"/>
        <dbReference type="ChEBI" id="CHEBI:30616"/>
        <dbReference type="ChEBI" id="CHEBI:61977"/>
        <dbReference type="ChEBI" id="CHEBI:456216"/>
        <dbReference type="EC" id="2.7.11.1"/>
    </reaction>
</comment>
<evidence type="ECO:0000256" key="7">
    <source>
        <dbReference type="ARBA" id="ARBA00047899"/>
    </source>
</evidence>
<keyword evidence="6" id="KW-0067">ATP-binding</keyword>
<reference evidence="11" key="1">
    <citation type="journal article" date="2014" name="Proc. Natl. Acad. Sci. U.S.A.">
        <title>Extensive sampling of basidiomycete genomes demonstrates inadequacy of the white-rot/brown-rot paradigm for wood decay fungi.</title>
        <authorList>
            <person name="Riley R."/>
            <person name="Salamov A.A."/>
            <person name="Brown D.W."/>
            <person name="Nagy L.G."/>
            <person name="Floudas D."/>
            <person name="Held B.W."/>
            <person name="Levasseur A."/>
            <person name="Lombard V."/>
            <person name="Morin E."/>
            <person name="Otillar R."/>
            <person name="Lindquist E.A."/>
            <person name="Sun H."/>
            <person name="LaButti K.M."/>
            <person name="Schmutz J."/>
            <person name="Jabbour D."/>
            <person name="Luo H."/>
            <person name="Baker S.E."/>
            <person name="Pisabarro A.G."/>
            <person name="Walton J.D."/>
            <person name="Blanchette R.A."/>
            <person name="Henrissat B."/>
            <person name="Martin F."/>
            <person name="Cullen D."/>
            <person name="Hibbett D.S."/>
            <person name="Grigoriev I.V."/>
        </authorList>
    </citation>
    <scope>NUCLEOTIDE SEQUENCE [LARGE SCALE GENOMIC DNA]</scope>
    <source>
        <strain evidence="11">PC15</strain>
    </source>
</reference>
<feature type="domain" description="Protein kinase" evidence="9">
    <location>
        <begin position="129"/>
        <end position="407"/>
    </location>
</feature>
<dbReference type="InterPro" id="IPR011009">
    <property type="entry name" value="Kinase-like_dom_sf"/>
</dbReference>
<evidence type="ECO:0000259" key="9">
    <source>
        <dbReference type="PROSITE" id="PS50011"/>
    </source>
</evidence>
<dbReference type="InterPro" id="IPR000719">
    <property type="entry name" value="Prot_kinase_dom"/>
</dbReference>
<evidence type="ECO:0000256" key="1">
    <source>
        <dbReference type="ARBA" id="ARBA00012513"/>
    </source>
</evidence>
<dbReference type="PANTHER" id="PTHR24356">
    <property type="entry name" value="SERINE/THREONINE-PROTEIN KINASE"/>
    <property type="match status" value="1"/>
</dbReference>
<dbReference type="AlphaFoldDB" id="A0A067PA88"/>
<evidence type="ECO:0000256" key="5">
    <source>
        <dbReference type="ARBA" id="ARBA00022777"/>
    </source>
</evidence>
<evidence type="ECO:0000313" key="11">
    <source>
        <dbReference type="Proteomes" id="UP000027073"/>
    </source>
</evidence>
<dbReference type="PROSITE" id="PS50011">
    <property type="entry name" value="PROTEIN_KINASE_DOM"/>
    <property type="match status" value="1"/>
</dbReference>
<name>A0A067PA88_PLEO1</name>
<evidence type="ECO:0000256" key="6">
    <source>
        <dbReference type="ARBA" id="ARBA00022840"/>
    </source>
</evidence>
<keyword evidence="4" id="KW-0547">Nucleotide-binding</keyword>
<accession>A0A067PA88</accession>
<comment type="catalytic activity">
    <reaction evidence="8">
        <text>L-seryl-[protein] + ATP = O-phospho-L-seryl-[protein] + ADP + H(+)</text>
        <dbReference type="Rhea" id="RHEA:17989"/>
        <dbReference type="Rhea" id="RHEA-COMP:9863"/>
        <dbReference type="Rhea" id="RHEA-COMP:11604"/>
        <dbReference type="ChEBI" id="CHEBI:15378"/>
        <dbReference type="ChEBI" id="CHEBI:29999"/>
        <dbReference type="ChEBI" id="CHEBI:30616"/>
        <dbReference type="ChEBI" id="CHEBI:83421"/>
        <dbReference type="ChEBI" id="CHEBI:456216"/>
        <dbReference type="EC" id="2.7.11.1"/>
    </reaction>
</comment>
<evidence type="ECO:0000256" key="8">
    <source>
        <dbReference type="ARBA" id="ARBA00048679"/>
    </source>
</evidence>
<dbReference type="Pfam" id="PF00069">
    <property type="entry name" value="Pkinase"/>
    <property type="match status" value="1"/>
</dbReference>
<dbReference type="GO" id="GO:0004674">
    <property type="term" value="F:protein serine/threonine kinase activity"/>
    <property type="evidence" value="ECO:0007669"/>
    <property type="project" value="UniProtKB-KW"/>
</dbReference>
<dbReference type="VEuPathDB" id="FungiDB:PLEOSDRAFT_153544"/>
<dbReference type="SUPFAM" id="SSF56112">
    <property type="entry name" value="Protein kinase-like (PK-like)"/>
    <property type="match status" value="1"/>
</dbReference>
<protein>
    <recommendedName>
        <fullName evidence="1">non-specific serine/threonine protein kinase</fullName>
        <ecNumber evidence="1">2.7.11.1</ecNumber>
    </recommendedName>
</protein>
<dbReference type="STRING" id="1137138.A0A067PA88"/>
<dbReference type="GO" id="GO:0005524">
    <property type="term" value="F:ATP binding"/>
    <property type="evidence" value="ECO:0007669"/>
    <property type="project" value="UniProtKB-KW"/>
</dbReference>
<evidence type="ECO:0000256" key="2">
    <source>
        <dbReference type="ARBA" id="ARBA00022527"/>
    </source>
</evidence>
<dbReference type="SMART" id="SM00220">
    <property type="entry name" value="S_TKc"/>
    <property type="match status" value="1"/>
</dbReference>